<dbReference type="InterPro" id="IPR039177">
    <property type="entry name" value="SMG9"/>
</dbReference>
<comment type="similarity">
    <text evidence="1">Belongs to the SMG9 family.</text>
</comment>
<keyword evidence="2" id="KW-0866">Nonsense-mediated mRNA decay</keyword>
<gene>
    <name evidence="3" type="ORF">TKK_014509</name>
</gene>
<evidence type="ECO:0000313" key="4">
    <source>
        <dbReference type="Proteomes" id="UP001627154"/>
    </source>
</evidence>
<evidence type="ECO:0000256" key="1">
    <source>
        <dbReference type="ARBA" id="ARBA00007712"/>
    </source>
</evidence>
<dbReference type="PANTHER" id="PTHR14270">
    <property type="entry name" value="NONSENSE-MEDIATED MRNA DECAY FACTOR SMG9"/>
    <property type="match status" value="1"/>
</dbReference>
<organism evidence="3 4">
    <name type="scientific">Trichogramma kaykai</name>
    <dbReference type="NCBI Taxonomy" id="54128"/>
    <lineage>
        <taxon>Eukaryota</taxon>
        <taxon>Metazoa</taxon>
        <taxon>Ecdysozoa</taxon>
        <taxon>Arthropoda</taxon>
        <taxon>Hexapoda</taxon>
        <taxon>Insecta</taxon>
        <taxon>Pterygota</taxon>
        <taxon>Neoptera</taxon>
        <taxon>Endopterygota</taxon>
        <taxon>Hymenoptera</taxon>
        <taxon>Apocrita</taxon>
        <taxon>Proctotrupomorpha</taxon>
        <taxon>Chalcidoidea</taxon>
        <taxon>Trichogrammatidae</taxon>
        <taxon>Trichogramma</taxon>
    </lineage>
</organism>
<name>A0ABD2WD05_9HYME</name>
<dbReference type="InterPro" id="IPR019354">
    <property type="entry name" value="SMG8-like"/>
</dbReference>
<dbReference type="Pfam" id="PF10220">
    <property type="entry name" value="Smg8_Smg9"/>
    <property type="match status" value="1"/>
</dbReference>
<dbReference type="AlphaFoldDB" id="A0ABD2WD05"/>
<sequence length="382" mass="44033">MASKKVIPIDTKDLDFEENEIRAIVKVMDRPTIILKTRESESRAVSPSLKNENKKDDTASCILTKPSSTFSSLLSWGPEMTYCIKFMNEHMQLCETVLDFLTDQQDFLVVGCVGLQGVGKSFVLTQLASSYKPNVFQTQQMSHHENGSNCTSGIDFFVTRNRVIYLDTQPFLSGLVTDYSTYFEQKKNSGDYVINETTLEVQSLQFLAFMFSVCHVVILVQDWFVDPNLIRFLQAAEMLKPSSSTSMDQNYVEHYPHLVFLQNKGEAQDFEYDTIDMMSDFYEKTFASSRLQIHSGLNMKDELIKNELNLFILPLEKDLDECPFYKDMEEQIDFLRRKLFGVTKRAMTPVPLTEKNWFHYANKVLESIKKSHLASEYGRLLP</sequence>
<dbReference type="InterPro" id="IPR027417">
    <property type="entry name" value="P-loop_NTPase"/>
</dbReference>
<evidence type="ECO:0008006" key="5">
    <source>
        <dbReference type="Google" id="ProtNLM"/>
    </source>
</evidence>
<evidence type="ECO:0000313" key="3">
    <source>
        <dbReference type="EMBL" id="KAL3390793.1"/>
    </source>
</evidence>
<accession>A0ABD2WD05</accession>
<dbReference type="Proteomes" id="UP001627154">
    <property type="component" value="Unassembled WGS sequence"/>
</dbReference>
<comment type="caution">
    <text evidence="3">The sequence shown here is derived from an EMBL/GenBank/DDBJ whole genome shotgun (WGS) entry which is preliminary data.</text>
</comment>
<dbReference type="EMBL" id="JBJJXI010000116">
    <property type="protein sequence ID" value="KAL3390793.1"/>
    <property type="molecule type" value="Genomic_DNA"/>
</dbReference>
<dbReference type="PANTHER" id="PTHR14270:SF0">
    <property type="entry name" value="NONSENSE-MEDIATED MRNA DECAY FACTOR SMG9"/>
    <property type="match status" value="1"/>
</dbReference>
<proteinExistence type="inferred from homology"/>
<dbReference type="SUPFAM" id="SSF52540">
    <property type="entry name" value="P-loop containing nucleoside triphosphate hydrolases"/>
    <property type="match status" value="1"/>
</dbReference>
<reference evidence="3 4" key="1">
    <citation type="journal article" date="2024" name="bioRxiv">
        <title>A reference genome for Trichogramma kaykai: A tiny desert-dwelling parasitoid wasp with competing sex-ratio distorters.</title>
        <authorList>
            <person name="Culotta J."/>
            <person name="Lindsey A.R."/>
        </authorList>
    </citation>
    <scope>NUCLEOTIDE SEQUENCE [LARGE SCALE GENOMIC DNA]</scope>
    <source>
        <strain evidence="3 4">KSX58</strain>
    </source>
</reference>
<protein>
    <recommendedName>
        <fullName evidence="5">Protein SMG9</fullName>
    </recommendedName>
</protein>
<dbReference type="GO" id="GO:0000184">
    <property type="term" value="P:nuclear-transcribed mRNA catabolic process, nonsense-mediated decay"/>
    <property type="evidence" value="ECO:0007669"/>
    <property type="project" value="UniProtKB-KW"/>
</dbReference>
<keyword evidence="4" id="KW-1185">Reference proteome</keyword>
<dbReference type="Gene3D" id="3.40.50.300">
    <property type="entry name" value="P-loop containing nucleotide triphosphate hydrolases"/>
    <property type="match status" value="1"/>
</dbReference>
<evidence type="ECO:0000256" key="2">
    <source>
        <dbReference type="ARBA" id="ARBA00023161"/>
    </source>
</evidence>